<feature type="transmembrane region" description="Helical" evidence="6">
    <location>
        <begin position="218"/>
        <end position="239"/>
    </location>
</feature>
<dbReference type="InterPro" id="IPR018303">
    <property type="entry name" value="ATPase_P-typ_P_site"/>
</dbReference>
<dbReference type="InterPro" id="IPR023298">
    <property type="entry name" value="ATPase_P-typ_TM_dom_sf"/>
</dbReference>
<protein>
    <submittedName>
        <fullName evidence="8">HAD-IC family P-type ATPase</fullName>
    </submittedName>
</protein>
<dbReference type="InterPro" id="IPR036412">
    <property type="entry name" value="HAD-like_sf"/>
</dbReference>
<dbReference type="InterPro" id="IPR008250">
    <property type="entry name" value="ATPase_P-typ_transduc_dom_A_sf"/>
</dbReference>
<evidence type="ECO:0000256" key="6">
    <source>
        <dbReference type="SAM" id="Phobius"/>
    </source>
</evidence>
<keyword evidence="3" id="KW-1278">Translocase</keyword>
<feature type="transmembrane region" description="Helical" evidence="6">
    <location>
        <begin position="684"/>
        <end position="704"/>
    </location>
</feature>
<proteinExistence type="predicted"/>
<dbReference type="PRINTS" id="PR00120">
    <property type="entry name" value="HATPASE"/>
</dbReference>
<evidence type="ECO:0000256" key="2">
    <source>
        <dbReference type="ARBA" id="ARBA00022692"/>
    </source>
</evidence>
<feature type="transmembrane region" description="Helical" evidence="6">
    <location>
        <begin position="743"/>
        <end position="765"/>
    </location>
</feature>
<feature type="transmembrane region" description="Helical" evidence="6">
    <location>
        <begin position="593"/>
        <end position="613"/>
    </location>
</feature>
<keyword evidence="4 6" id="KW-1133">Transmembrane helix</keyword>
<feature type="transmembrane region" description="Helical" evidence="6">
    <location>
        <begin position="716"/>
        <end position="737"/>
    </location>
</feature>
<dbReference type="Gene3D" id="1.20.1110.10">
    <property type="entry name" value="Calcium-transporting ATPase, transmembrane domain"/>
    <property type="match status" value="1"/>
</dbReference>
<dbReference type="SUPFAM" id="SSF81653">
    <property type="entry name" value="Calcium ATPase, transduction domain A"/>
    <property type="match status" value="1"/>
</dbReference>
<dbReference type="NCBIfam" id="TIGR01494">
    <property type="entry name" value="ATPase_P-type"/>
    <property type="match status" value="2"/>
</dbReference>
<dbReference type="Proteomes" id="UP001370590">
    <property type="component" value="Unassembled WGS sequence"/>
</dbReference>
<feature type="transmembrane region" description="Helical" evidence="6">
    <location>
        <begin position="71"/>
        <end position="89"/>
    </location>
</feature>
<dbReference type="RefSeq" id="WP_339959887.1">
    <property type="nucleotide sequence ID" value="NZ_JAWMWH010000001.1"/>
</dbReference>
<dbReference type="SFLD" id="SFLDF00027">
    <property type="entry name" value="p-type_atpase"/>
    <property type="match status" value="1"/>
</dbReference>
<dbReference type="EMBL" id="JAWMWH010000001">
    <property type="protein sequence ID" value="MEJ6400065.1"/>
    <property type="molecule type" value="Genomic_DNA"/>
</dbReference>
<keyword evidence="5 6" id="KW-0472">Membrane</keyword>
<gene>
    <name evidence="8" type="ORF">R4146_02580</name>
</gene>
<dbReference type="InterPro" id="IPR001757">
    <property type="entry name" value="P_typ_ATPase"/>
</dbReference>
<sequence>MAIDWRKVDADRGLTEKEVQSRIKADEINHSPKTLTKSVGQIIKINTFTLFNLINVVLAAFVIYTGSYKNLLFLVVAVINTVIGSFQEIRSKRQIDKMTLLSRDKTTVIRDGKELTIDPNQIVVGDVIQLKRGSQVPVDGIVLTNGALEVDESQITGESDSISKQAGDEITSASSVVSGSAKMVAVKVGAASFVNKISAVAKDDGDSNGKMLKLINKIIQILTFIIIPLGIILFTSKILRGSDVNNAILGTVASATGMIPEGLVLLSSMTLAVSAMKLARKRVLVRNLPVIETLARVDTICLDKTGTITSGELAFKKVVPFANHSVEQLDTIIGAAVHQIGDDNETAMALKEALPDPGWQATEIHPFSSARKWSGATFDNGSYMIGAPQFVVDQLDAHQQATVKEYAAAGNRVLAVAKADRFDGEHPVNAELLGLILISDVIRPNAESTLKFFASQGVDINVISGDDPVTVSSIAKRVAIKDADKYIDMSTVGDNPDYDQLVRDYTVFGRVTPNQKRELIKGYQDNGHTVAMTGDGVNDMPALKQSDCGIVMASGSESAKSIANFVLIDSNFDSMIDVLKEGRRVINNIGSVASLYLVKTIYSTILTILFIFATHDYPFLPIQLTPISTFMVGIPSFVLAFEPNYQRVTNQFITKIIEVAVPVALSIVFYVLAILFAARYWPMSYAQTSTLSVLATGICCWIALIMVSKPLNPFKISVVVVTGLIFLFTFFVVGNFFSLVSIFVSPLWIVALLIALSAYPLIIGFQKIEHQLMQLRK</sequence>
<dbReference type="SFLD" id="SFLDG00002">
    <property type="entry name" value="C1.7:_P-type_atpase_like"/>
    <property type="match status" value="1"/>
</dbReference>
<comment type="caution">
    <text evidence="8">The sequence shown here is derived from an EMBL/GenBank/DDBJ whole genome shotgun (WGS) entry which is preliminary data.</text>
</comment>
<evidence type="ECO:0000259" key="7">
    <source>
        <dbReference type="Pfam" id="PF00122"/>
    </source>
</evidence>
<feature type="domain" description="P-type ATPase A" evidence="7">
    <location>
        <begin position="101"/>
        <end position="200"/>
    </location>
</feature>
<dbReference type="Gene3D" id="3.40.1110.10">
    <property type="entry name" value="Calcium-transporting ATPase, cytoplasmic domain N"/>
    <property type="match status" value="1"/>
</dbReference>
<evidence type="ECO:0000256" key="5">
    <source>
        <dbReference type="ARBA" id="ARBA00023136"/>
    </source>
</evidence>
<evidence type="ECO:0000313" key="9">
    <source>
        <dbReference type="Proteomes" id="UP001370590"/>
    </source>
</evidence>
<dbReference type="Gene3D" id="2.70.150.10">
    <property type="entry name" value="Calcium-transporting ATPase, cytoplasmic transduction domain A"/>
    <property type="match status" value="1"/>
</dbReference>
<dbReference type="InterPro" id="IPR023299">
    <property type="entry name" value="ATPase_P-typ_cyto_dom_N"/>
</dbReference>
<dbReference type="PROSITE" id="PS00154">
    <property type="entry name" value="ATPASE_E1_E2"/>
    <property type="match status" value="1"/>
</dbReference>
<evidence type="ECO:0000313" key="8">
    <source>
        <dbReference type="EMBL" id="MEJ6400065.1"/>
    </source>
</evidence>
<dbReference type="PANTHER" id="PTHR42861">
    <property type="entry name" value="CALCIUM-TRANSPORTING ATPASE"/>
    <property type="match status" value="1"/>
</dbReference>
<name>A0ABU8SJG9_9LACO</name>
<dbReference type="PRINTS" id="PR00119">
    <property type="entry name" value="CATATPASE"/>
</dbReference>
<evidence type="ECO:0000256" key="1">
    <source>
        <dbReference type="ARBA" id="ARBA00004141"/>
    </source>
</evidence>
<dbReference type="Pfam" id="PF00122">
    <property type="entry name" value="E1-E2_ATPase"/>
    <property type="match status" value="1"/>
</dbReference>
<comment type="subcellular location">
    <subcellularLocation>
        <location evidence="1">Membrane</location>
        <topology evidence="1">Multi-pass membrane protein</topology>
    </subcellularLocation>
</comment>
<dbReference type="InterPro" id="IPR044492">
    <property type="entry name" value="P_typ_ATPase_HD_dom"/>
</dbReference>
<feature type="transmembrane region" description="Helical" evidence="6">
    <location>
        <begin position="619"/>
        <end position="640"/>
    </location>
</feature>
<evidence type="ECO:0000256" key="4">
    <source>
        <dbReference type="ARBA" id="ARBA00022989"/>
    </source>
</evidence>
<dbReference type="SFLD" id="SFLDS00003">
    <property type="entry name" value="Haloacid_Dehalogenase"/>
    <property type="match status" value="1"/>
</dbReference>
<feature type="transmembrane region" description="Helical" evidence="6">
    <location>
        <begin position="259"/>
        <end position="279"/>
    </location>
</feature>
<keyword evidence="2 6" id="KW-0812">Transmembrane</keyword>
<dbReference type="SUPFAM" id="SSF56784">
    <property type="entry name" value="HAD-like"/>
    <property type="match status" value="1"/>
</dbReference>
<dbReference type="InterPro" id="IPR023214">
    <property type="entry name" value="HAD_sf"/>
</dbReference>
<feature type="transmembrane region" description="Helical" evidence="6">
    <location>
        <begin position="652"/>
        <end position="678"/>
    </location>
</feature>
<dbReference type="Pfam" id="PF00702">
    <property type="entry name" value="Hydrolase"/>
    <property type="match status" value="1"/>
</dbReference>
<dbReference type="InterPro" id="IPR059000">
    <property type="entry name" value="ATPase_P-type_domA"/>
</dbReference>
<dbReference type="Gene3D" id="3.40.50.1000">
    <property type="entry name" value="HAD superfamily/HAD-like"/>
    <property type="match status" value="1"/>
</dbReference>
<accession>A0ABU8SJG9</accession>
<feature type="transmembrane region" description="Helical" evidence="6">
    <location>
        <begin position="45"/>
        <end position="65"/>
    </location>
</feature>
<organism evidence="8 9">
    <name type="scientific">Nicoliella lavandulae</name>
    <dbReference type="NCBI Taxonomy" id="3082954"/>
    <lineage>
        <taxon>Bacteria</taxon>
        <taxon>Bacillati</taxon>
        <taxon>Bacillota</taxon>
        <taxon>Bacilli</taxon>
        <taxon>Lactobacillales</taxon>
        <taxon>Lactobacillaceae</taxon>
        <taxon>Nicoliella</taxon>
    </lineage>
</organism>
<reference evidence="8 9" key="1">
    <citation type="submission" date="2023-10" db="EMBL/GenBank/DDBJ databases">
        <title>Nicoliella lavandulae sp. nov. isolated from Lavandula angustifolia flowers.</title>
        <authorList>
            <person name="Alcantara C."/>
            <person name="Zuniga M."/>
            <person name="Landete J.M."/>
            <person name="Monedero V."/>
        </authorList>
    </citation>
    <scope>NUCLEOTIDE SEQUENCE [LARGE SCALE GENOMIC DNA]</scope>
    <source>
        <strain evidence="8 9">Es01</strain>
    </source>
</reference>
<evidence type="ECO:0000256" key="3">
    <source>
        <dbReference type="ARBA" id="ARBA00022967"/>
    </source>
</evidence>
<dbReference type="SUPFAM" id="SSF81665">
    <property type="entry name" value="Calcium ATPase, transmembrane domain M"/>
    <property type="match status" value="1"/>
</dbReference>
<keyword evidence="9" id="KW-1185">Reference proteome</keyword>